<feature type="compositionally biased region" description="Basic and acidic residues" evidence="1">
    <location>
        <begin position="78"/>
        <end position="88"/>
    </location>
</feature>
<dbReference type="AlphaFoldDB" id="G7DSJ9"/>
<sequence length="280" mass="30121">MSIIPRLRDDSDRGSDDLINQSAELFDRIHFQFALPDFDFGTRSSPTHLPSRCRSLKMIPRYASCLAKYGMPSHHSHGHSDNRTSRPHADRHHSHSHGQSRRHSKPAQPVMVQNPAYMAGQQIQQPMNQFQPVYMTSPIATPIASPMMTRPVSHAQPSYLEKDMSPAGYPFVLETAGQPVQRRDNRRRNLLIIIIVAVVVILAIAIGAGVGVSQHKKHSSVSKTSSGSSNASSSSADSSDSSSSDSSGGDENCLPDGTCAGSLGPNSVGPSGALDGSDDD</sequence>
<feature type="region of interest" description="Disordered" evidence="1">
    <location>
        <begin position="219"/>
        <end position="280"/>
    </location>
</feature>
<dbReference type="Proteomes" id="UP000009131">
    <property type="component" value="Unassembled WGS sequence"/>
</dbReference>
<name>G7DSJ9_MIXOS</name>
<gene>
    <name evidence="3" type="primary">Mo00203</name>
    <name evidence="3" type="ORF">E5Q_00203</name>
</gene>
<evidence type="ECO:0000313" key="3">
    <source>
        <dbReference type="EMBL" id="GAA93559.1"/>
    </source>
</evidence>
<feature type="compositionally biased region" description="Low complexity" evidence="1">
    <location>
        <begin position="221"/>
        <end position="250"/>
    </location>
</feature>
<organism evidence="3 4">
    <name type="scientific">Mixia osmundae (strain CBS 9802 / IAM 14324 / JCM 22182 / KY 12970)</name>
    <dbReference type="NCBI Taxonomy" id="764103"/>
    <lineage>
        <taxon>Eukaryota</taxon>
        <taxon>Fungi</taxon>
        <taxon>Dikarya</taxon>
        <taxon>Basidiomycota</taxon>
        <taxon>Pucciniomycotina</taxon>
        <taxon>Mixiomycetes</taxon>
        <taxon>Mixiales</taxon>
        <taxon>Mixiaceae</taxon>
        <taxon>Mixia</taxon>
    </lineage>
</organism>
<dbReference type="InParanoid" id="G7DSJ9"/>
<reference evidence="3 4" key="2">
    <citation type="journal article" date="2012" name="Open Biol.">
        <title>Characteristics of nucleosomes and linker DNA regions on the genome of the basidiomycete Mixia osmundae revealed by mono- and dinucleosome mapping.</title>
        <authorList>
            <person name="Nishida H."/>
            <person name="Kondo S."/>
            <person name="Matsumoto T."/>
            <person name="Suzuki Y."/>
            <person name="Yoshikawa H."/>
            <person name="Taylor T.D."/>
            <person name="Sugiyama J."/>
        </authorList>
    </citation>
    <scope>NUCLEOTIDE SEQUENCE [LARGE SCALE GENOMIC DNA]</scope>
    <source>
        <strain evidence="4">CBS 9802 / IAM 14324 / JCM 22182 / KY 12970</strain>
    </source>
</reference>
<keyword evidence="2" id="KW-0472">Membrane</keyword>
<dbReference type="HOGENOM" id="CLU_086738_0_0_1"/>
<accession>G7DSJ9</accession>
<feature type="transmembrane region" description="Helical" evidence="2">
    <location>
        <begin position="190"/>
        <end position="212"/>
    </location>
</feature>
<evidence type="ECO:0000256" key="1">
    <source>
        <dbReference type="SAM" id="MobiDB-lite"/>
    </source>
</evidence>
<protein>
    <submittedName>
        <fullName evidence="3">Uncharacterized protein</fullName>
    </submittedName>
</protein>
<evidence type="ECO:0000256" key="2">
    <source>
        <dbReference type="SAM" id="Phobius"/>
    </source>
</evidence>
<reference evidence="3 4" key="1">
    <citation type="journal article" date="2011" name="J. Gen. Appl. Microbiol.">
        <title>Draft genome sequencing of the enigmatic basidiomycete Mixia osmundae.</title>
        <authorList>
            <person name="Nishida H."/>
            <person name="Nagatsuka Y."/>
            <person name="Sugiyama J."/>
        </authorList>
    </citation>
    <scope>NUCLEOTIDE SEQUENCE [LARGE SCALE GENOMIC DNA]</scope>
    <source>
        <strain evidence="4">CBS 9802 / IAM 14324 / JCM 22182 / KY 12970</strain>
    </source>
</reference>
<dbReference type="EMBL" id="BABT02000007">
    <property type="protein sequence ID" value="GAA93559.1"/>
    <property type="molecule type" value="Genomic_DNA"/>
</dbReference>
<keyword evidence="4" id="KW-1185">Reference proteome</keyword>
<keyword evidence="2" id="KW-0812">Transmembrane</keyword>
<keyword evidence="2" id="KW-1133">Transmembrane helix</keyword>
<feature type="region of interest" description="Disordered" evidence="1">
    <location>
        <begin position="70"/>
        <end position="107"/>
    </location>
</feature>
<feature type="compositionally biased region" description="Basic residues" evidence="1">
    <location>
        <begin position="89"/>
        <end position="105"/>
    </location>
</feature>
<comment type="caution">
    <text evidence="3">The sequence shown here is derived from an EMBL/GenBank/DDBJ whole genome shotgun (WGS) entry which is preliminary data.</text>
</comment>
<proteinExistence type="predicted"/>
<evidence type="ECO:0000313" key="4">
    <source>
        <dbReference type="Proteomes" id="UP000009131"/>
    </source>
</evidence>